<gene>
    <name evidence="1" type="ORF">LRS13_06555</name>
</gene>
<dbReference type="RefSeq" id="WP_353865645.1">
    <property type="nucleotide sequence ID" value="NZ_CP088295.1"/>
</dbReference>
<protein>
    <submittedName>
        <fullName evidence="1">Uncharacterized protein</fullName>
    </submittedName>
</protein>
<organism evidence="1 2">
    <name type="scientific">Svornostia abyssi</name>
    <dbReference type="NCBI Taxonomy" id="2898438"/>
    <lineage>
        <taxon>Bacteria</taxon>
        <taxon>Bacillati</taxon>
        <taxon>Actinomycetota</taxon>
        <taxon>Thermoleophilia</taxon>
        <taxon>Solirubrobacterales</taxon>
        <taxon>Baekduiaceae</taxon>
        <taxon>Svornostia</taxon>
    </lineage>
</organism>
<proteinExistence type="predicted"/>
<name>A0ABY5PKI9_9ACTN</name>
<keyword evidence="2" id="KW-1185">Reference proteome</keyword>
<evidence type="ECO:0000313" key="1">
    <source>
        <dbReference type="EMBL" id="UUY05183.1"/>
    </source>
</evidence>
<sequence>MRDAIGTTSVEVTARFIAGPLDHVRRAAGKTVDRLQRWCQQTAVG</sequence>
<dbReference type="EMBL" id="CP088295">
    <property type="protein sequence ID" value="UUY05183.1"/>
    <property type="molecule type" value="Genomic_DNA"/>
</dbReference>
<accession>A0ABY5PKI9</accession>
<reference evidence="2" key="1">
    <citation type="submission" date="2021-11" db="EMBL/GenBank/DDBJ databases">
        <title>Cultivation dependent microbiological survey of springs from the worlds oldest radium mine currently devoted to the extraction of radon-saturated water.</title>
        <authorList>
            <person name="Kapinusova G."/>
            <person name="Smrhova T."/>
            <person name="Strejcek M."/>
            <person name="Suman J."/>
            <person name="Jani K."/>
            <person name="Pajer P."/>
            <person name="Uhlik O."/>
        </authorList>
    </citation>
    <scope>NUCLEOTIDE SEQUENCE [LARGE SCALE GENOMIC DNA]</scope>
    <source>
        <strain evidence="2">J379</strain>
    </source>
</reference>
<dbReference type="Proteomes" id="UP001058860">
    <property type="component" value="Chromosome"/>
</dbReference>
<evidence type="ECO:0000313" key="2">
    <source>
        <dbReference type="Proteomes" id="UP001058860"/>
    </source>
</evidence>